<evidence type="ECO:0000313" key="6">
    <source>
        <dbReference type="RefSeq" id="XP_002737613.1"/>
    </source>
</evidence>
<name>A0ABM0GUH3_SACKO</name>
<keyword evidence="5" id="KW-1185">Reference proteome</keyword>
<feature type="non-terminal residue" evidence="6">
    <location>
        <position position="205"/>
    </location>
</feature>
<evidence type="ECO:0000259" key="4">
    <source>
        <dbReference type="Pfam" id="PF00135"/>
    </source>
</evidence>
<dbReference type="PANTHER" id="PTHR11559">
    <property type="entry name" value="CARBOXYLESTERASE"/>
    <property type="match status" value="1"/>
</dbReference>
<dbReference type="Proteomes" id="UP000694865">
    <property type="component" value="Unplaced"/>
</dbReference>
<evidence type="ECO:0000256" key="3">
    <source>
        <dbReference type="RuleBase" id="RU361235"/>
    </source>
</evidence>
<dbReference type="Pfam" id="PF00135">
    <property type="entry name" value="COesterase"/>
    <property type="match status" value="1"/>
</dbReference>
<dbReference type="GeneID" id="100375183"/>
<dbReference type="RefSeq" id="XP_002737613.1">
    <property type="nucleotide sequence ID" value="XM_002737567.1"/>
</dbReference>
<organism evidence="5 6">
    <name type="scientific">Saccoglossus kowalevskii</name>
    <name type="common">Acorn worm</name>
    <dbReference type="NCBI Taxonomy" id="10224"/>
    <lineage>
        <taxon>Eukaryota</taxon>
        <taxon>Metazoa</taxon>
        <taxon>Hemichordata</taxon>
        <taxon>Enteropneusta</taxon>
        <taxon>Harrimaniidae</taxon>
        <taxon>Saccoglossus</taxon>
    </lineage>
</organism>
<accession>A0ABM0GUH3</accession>
<sequence length="205" mass="22907">MLELKYGTIEGIREDDGYVFKGIPYAKPPIGNLRWKPTSSLTEDDYWTDYRKTDQFGSMCMQRNMLTYEAEGSEDCLYINVWTPTVNNRSNLPVMVYIHGGDLVALSGNVPGYSPTTKLAVETNMVHVSFNYRLNAFGYLALESFSRQSESGKSGNYGLWDQLEALRWIQQNIQQFGGNPGHVTVYGHSSGATSVFALLGTSLSN</sequence>
<comment type="similarity">
    <text evidence="1 3">Belongs to the type-B carboxylesterase/lipase family.</text>
</comment>
<dbReference type="Gene3D" id="3.40.50.1820">
    <property type="entry name" value="alpha/beta hydrolase"/>
    <property type="match status" value="1"/>
</dbReference>
<protein>
    <recommendedName>
        <fullName evidence="3">Carboxylic ester hydrolase</fullName>
        <ecNumber evidence="3">3.1.1.-</ecNumber>
    </recommendedName>
</protein>
<evidence type="ECO:0000313" key="5">
    <source>
        <dbReference type="Proteomes" id="UP000694865"/>
    </source>
</evidence>
<dbReference type="InterPro" id="IPR050309">
    <property type="entry name" value="Type-B_Carboxylest/Lipase"/>
</dbReference>
<proteinExistence type="inferred from homology"/>
<dbReference type="InterPro" id="IPR029058">
    <property type="entry name" value="AB_hydrolase_fold"/>
</dbReference>
<dbReference type="PROSITE" id="PS00941">
    <property type="entry name" value="CARBOXYLESTERASE_B_2"/>
    <property type="match status" value="1"/>
</dbReference>
<feature type="domain" description="Carboxylesterase type B" evidence="4">
    <location>
        <begin position="2"/>
        <end position="202"/>
    </location>
</feature>
<evidence type="ECO:0000256" key="2">
    <source>
        <dbReference type="ARBA" id="ARBA00022801"/>
    </source>
</evidence>
<dbReference type="InterPro" id="IPR002018">
    <property type="entry name" value="CarbesteraseB"/>
</dbReference>
<dbReference type="InterPro" id="IPR019826">
    <property type="entry name" value="Carboxylesterase_B_AS"/>
</dbReference>
<dbReference type="EC" id="3.1.1.-" evidence="3"/>
<dbReference type="SUPFAM" id="SSF53474">
    <property type="entry name" value="alpha/beta-Hydrolases"/>
    <property type="match status" value="1"/>
</dbReference>
<dbReference type="InterPro" id="IPR019819">
    <property type="entry name" value="Carboxylesterase_B_CS"/>
</dbReference>
<evidence type="ECO:0000256" key="1">
    <source>
        <dbReference type="ARBA" id="ARBA00005964"/>
    </source>
</evidence>
<reference evidence="6" key="1">
    <citation type="submission" date="2025-08" db="UniProtKB">
        <authorList>
            <consortium name="RefSeq"/>
        </authorList>
    </citation>
    <scope>IDENTIFICATION</scope>
    <source>
        <tissue evidence="6">Testes</tissue>
    </source>
</reference>
<keyword evidence="2 3" id="KW-0378">Hydrolase</keyword>
<gene>
    <name evidence="6" type="primary">LOC100375183</name>
</gene>
<dbReference type="PROSITE" id="PS00122">
    <property type="entry name" value="CARBOXYLESTERASE_B_1"/>
    <property type="match status" value="1"/>
</dbReference>